<keyword evidence="1" id="KW-0812">Transmembrane</keyword>
<evidence type="ECO:0000313" key="3">
    <source>
        <dbReference type="Proteomes" id="UP000219338"/>
    </source>
</evidence>
<reference evidence="3" key="1">
    <citation type="journal article" date="2017" name="Nat. Ecol. Evol.">
        <title>Genome expansion and lineage-specific genetic innovations in the forest pathogenic fungi Armillaria.</title>
        <authorList>
            <person name="Sipos G."/>
            <person name="Prasanna A.N."/>
            <person name="Walter M.C."/>
            <person name="O'Connor E."/>
            <person name="Balint B."/>
            <person name="Krizsan K."/>
            <person name="Kiss B."/>
            <person name="Hess J."/>
            <person name="Varga T."/>
            <person name="Slot J."/>
            <person name="Riley R."/>
            <person name="Boka B."/>
            <person name="Rigling D."/>
            <person name="Barry K."/>
            <person name="Lee J."/>
            <person name="Mihaltcheva S."/>
            <person name="LaButti K."/>
            <person name="Lipzen A."/>
            <person name="Waldron R."/>
            <person name="Moloney N.M."/>
            <person name="Sperisen C."/>
            <person name="Kredics L."/>
            <person name="Vagvoelgyi C."/>
            <person name="Patrignani A."/>
            <person name="Fitzpatrick D."/>
            <person name="Nagy I."/>
            <person name="Doyle S."/>
            <person name="Anderson J.B."/>
            <person name="Grigoriev I.V."/>
            <person name="Gueldener U."/>
            <person name="Muensterkoetter M."/>
            <person name="Nagy L.G."/>
        </authorList>
    </citation>
    <scope>NUCLEOTIDE SEQUENCE [LARGE SCALE GENOMIC DNA]</scope>
    <source>
        <strain evidence="3">C18/9</strain>
    </source>
</reference>
<gene>
    <name evidence="2" type="ORF">ARMOST_22089</name>
</gene>
<name>A0A284SBW3_ARMOS</name>
<organism evidence="2 3">
    <name type="scientific">Armillaria ostoyae</name>
    <name type="common">Armillaria root rot fungus</name>
    <dbReference type="NCBI Taxonomy" id="47428"/>
    <lineage>
        <taxon>Eukaryota</taxon>
        <taxon>Fungi</taxon>
        <taxon>Dikarya</taxon>
        <taxon>Basidiomycota</taxon>
        <taxon>Agaricomycotina</taxon>
        <taxon>Agaricomycetes</taxon>
        <taxon>Agaricomycetidae</taxon>
        <taxon>Agaricales</taxon>
        <taxon>Marasmiineae</taxon>
        <taxon>Physalacriaceae</taxon>
        <taxon>Armillaria</taxon>
    </lineage>
</organism>
<dbReference type="Proteomes" id="UP000219338">
    <property type="component" value="Unassembled WGS sequence"/>
</dbReference>
<keyword evidence="1" id="KW-0472">Membrane</keyword>
<dbReference type="AlphaFoldDB" id="A0A284SBW3"/>
<dbReference type="OrthoDB" id="10578283at2759"/>
<protein>
    <submittedName>
        <fullName evidence="2">Uncharacterized protein</fullName>
    </submittedName>
</protein>
<keyword evidence="1" id="KW-1133">Transmembrane helix</keyword>
<evidence type="ECO:0000313" key="2">
    <source>
        <dbReference type="EMBL" id="SJL18498.1"/>
    </source>
</evidence>
<keyword evidence="3" id="KW-1185">Reference proteome</keyword>
<dbReference type="EMBL" id="FUEG01000061">
    <property type="protein sequence ID" value="SJL18498.1"/>
    <property type="molecule type" value="Genomic_DNA"/>
</dbReference>
<evidence type="ECO:0000256" key="1">
    <source>
        <dbReference type="SAM" id="Phobius"/>
    </source>
</evidence>
<accession>A0A284SBW3</accession>
<proteinExistence type="predicted"/>
<feature type="transmembrane region" description="Helical" evidence="1">
    <location>
        <begin position="16"/>
        <end position="35"/>
    </location>
</feature>
<sequence length="110" mass="12745">MVRNCLQPRPAVRLPIWLLTFFISVPPAFLILFYYHLLTTNIVIYDTDQPFKIGQLKLDLDLSNSYAGLHFRIDLMSGDNEKTRLEYLGRDSARMPAKVPSTRQLSGWFP</sequence>